<dbReference type="Proteomes" id="UP000471640">
    <property type="component" value="Unassembled WGS sequence"/>
</dbReference>
<reference evidence="5 6" key="2">
    <citation type="submission" date="2020-02" db="EMBL/GenBank/DDBJ databases">
        <title>Genome sequences of Thiorhodococcus mannitoliphagus and Thiorhodococcus minor, purple sulfur photosynthetic bacteria in the gammaproteobacterial family, Chromatiaceae.</title>
        <authorList>
            <person name="Aviles F.A."/>
            <person name="Meyer T.E."/>
            <person name="Kyndt J.A."/>
        </authorList>
    </citation>
    <scope>NUCLEOTIDE SEQUENCE [LARGE SCALE GENOMIC DNA]</scope>
    <source>
        <strain evidence="5 6">DSM 18266</strain>
    </source>
</reference>
<name>A0A6P1DU80_9GAMM</name>
<comment type="caution">
    <text evidence="5">The sequence shown here is derived from an EMBL/GenBank/DDBJ whole genome shotgun (WGS) entry which is preliminary data.</text>
</comment>
<feature type="compositionally biased region" description="Low complexity" evidence="1">
    <location>
        <begin position="36"/>
        <end position="63"/>
    </location>
</feature>
<organism evidence="5 6">
    <name type="scientific">Thiorhodococcus mannitoliphagus</name>
    <dbReference type="NCBI Taxonomy" id="329406"/>
    <lineage>
        <taxon>Bacteria</taxon>
        <taxon>Pseudomonadati</taxon>
        <taxon>Pseudomonadota</taxon>
        <taxon>Gammaproteobacteria</taxon>
        <taxon>Chromatiales</taxon>
        <taxon>Chromatiaceae</taxon>
        <taxon>Thiorhodococcus</taxon>
    </lineage>
</organism>
<protein>
    <submittedName>
        <fullName evidence="5">TIM44-like domain-containing protein</fullName>
    </submittedName>
</protein>
<feature type="domain" description="Tim44-like" evidence="4">
    <location>
        <begin position="173"/>
        <end position="304"/>
    </location>
</feature>
<evidence type="ECO:0000259" key="4">
    <source>
        <dbReference type="SMART" id="SM00978"/>
    </source>
</evidence>
<dbReference type="EMBL" id="JAAIJR010000006">
    <property type="protein sequence ID" value="NEX19255.1"/>
    <property type="molecule type" value="Genomic_DNA"/>
</dbReference>
<proteinExistence type="predicted"/>
<feature type="region of interest" description="Disordered" evidence="1">
    <location>
        <begin position="32"/>
        <end position="75"/>
    </location>
</feature>
<keyword evidence="2" id="KW-1133">Transmembrane helix</keyword>
<keyword evidence="2" id="KW-0812">Transmembrane</keyword>
<evidence type="ECO:0000256" key="3">
    <source>
        <dbReference type="SAM" id="SignalP"/>
    </source>
</evidence>
<keyword evidence="6" id="KW-1185">Reference proteome</keyword>
<feature type="transmembrane region" description="Helical" evidence="2">
    <location>
        <begin position="108"/>
        <end position="125"/>
    </location>
</feature>
<evidence type="ECO:0000313" key="5">
    <source>
        <dbReference type="EMBL" id="NEX19255.1"/>
    </source>
</evidence>
<dbReference type="InterPro" id="IPR032710">
    <property type="entry name" value="NTF2-like_dom_sf"/>
</dbReference>
<evidence type="ECO:0000256" key="1">
    <source>
        <dbReference type="SAM" id="MobiDB-lite"/>
    </source>
</evidence>
<dbReference type="InterPro" id="IPR007379">
    <property type="entry name" value="Tim44-like_dom"/>
</dbReference>
<dbReference type="PANTHER" id="PTHR41542">
    <property type="entry name" value="BLL5807 PROTEIN"/>
    <property type="match status" value="1"/>
</dbReference>
<keyword evidence="2" id="KW-0472">Membrane</keyword>
<sequence length="305" mass="32984">MKLKSLFTAVMALVAVSFLVLPHEVDAKRFGGGSSLGKQSSSFSRKAQPAPPRQQQSTRTQRPMNGAQPPRPSGASRWLGPLAGLAAGGLLASLFMGDAFEGFQFFDFLLVALLILGAVLLFKMLRRGGSRPMTAAYGHSASGPGYARLAAGAESSMQGGLGSGMMPSGLSDHGSGVAGEDETPAWFDGPGFMEAAKLHFIRLQAAWDHADFRDIREYSTPQLFAELRREREKTEGTQFTEVVRLDAELLGSERDGDLVVASVLFSGLIREDERGVAEQFSEIWHLQHDWDTPDGDWLIAGIQQT</sequence>
<feature type="signal peptide" evidence="3">
    <location>
        <begin position="1"/>
        <end position="27"/>
    </location>
</feature>
<dbReference type="Pfam" id="PF04280">
    <property type="entry name" value="Tim44"/>
    <property type="match status" value="1"/>
</dbReference>
<reference evidence="6" key="1">
    <citation type="journal article" date="2020" name="Microbiol. Resour. Announc.">
        <title>Draft Genome Sequences of Thiorhodococcus mannitoliphagus and Thiorhodococcus minor, Purple Sulfur Photosynthetic Bacteria in the Gammaproteobacterial Family Chromatiaceae.</title>
        <authorList>
            <person name="Aviles F.A."/>
            <person name="Meyer T.E."/>
            <person name="Kyndt J.A."/>
        </authorList>
    </citation>
    <scope>NUCLEOTIDE SEQUENCE [LARGE SCALE GENOMIC DNA]</scope>
    <source>
        <strain evidence="6">DSM 18266</strain>
    </source>
</reference>
<gene>
    <name evidence="5" type="ORF">G3480_02825</name>
</gene>
<dbReference type="SMART" id="SM00978">
    <property type="entry name" value="Tim44"/>
    <property type="match status" value="1"/>
</dbReference>
<keyword evidence="3" id="KW-0732">Signal</keyword>
<dbReference type="PANTHER" id="PTHR41542:SF1">
    <property type="entry name" value="BLL5807 PROTEIN"/>
    <property type="match status" value="1"/>
</dbReference>
<evidence type="ECO:0000313" key="6">
    <source>
        <dbReference type="Proteomes" id="UP000471640"/>
    </source>
</evidence>
<dbReference type="AlphaFoldDB" id="A0A6P1DU80"/>
<dbReference type="RefSeq" id="WP_164652152.1">
    <property type="nucleotide sequence ID" value="NZ_JAAIJR010000006.1"/>
</dbReference>
<feature type="chain" id="PRO_5026803041" evidence="3">
    <location>
        <begin position="28"/>
        <end position="305"/>
    </location>
</feature>
<dbReference type="SUPFAM" id="SSF54427">
    <property type="entry name" value="NTF2-like"/>
    <property type="match status" value="1"/>
</dbReference>
<evidence type="ECO:0000256" key="2">
    <source>
        <dbReference type="SAM" id="Phobius"/>
    </source>
</evidence>
<accession>A0A6P1DU80</accession>